<organism evidence="1 2">
    <name type="scientific">Tectimicrobiota bacterium</name>
    <dbReference type="NCBI Taxonomy" id="2528274"/>
    <lineage>
        <taxon>Bacteria</taxon>
        <taxon>Pseudomonadati</taxon>
        <taxon>Nitrospinota/Tectimicrobiota group</taxon>
        <taxon>Candidatus Tectimicrobiota</taxon>
    </lineage>
</organism>
<gene>
    <name evidence="1" type="ORF">HYZ11_02535</name>
</gene>
<accession>A0A932HVJ3</accession>
<proteinExistence type="predicted"/>
<dbReference type="Proteomes" id="UP000782312">
    <property type="component" value="Unassembled WGS sequence"/>
</dbReference>
<protein>
    <submittedName>
        <fullName evidence="1">Uncharacterized protein</fullName>
    </submittedName>
</protein>
<evidence type="ECO:0000313" key="2">
    <source>
        <dbReference type="Proteomes" id="UP000782312"/>
    </source>
</evidence>
<comment type="caution">
    <text evidence="1">The sequence shown here is derived from an EMBL/GenBank/DDBJ whole genome shotgun (WGS) entry which is preliminary data.</text>
</comment>
<dbReference type="EMBL" id="JACPUR010000004">
    <property type="protein sequence ID" value="MBI3126464.1"/>
    <property type="molecule type" value="Genomic_DNA"/>
</dbReference>
<evidence type="ECO:0000313" key="1">
    <source>
        <dbReference type="EMBL" id="MBI3126464.1"/>
    </source>
</evidence>
<dbReference type="AlphaFoldDB" id="A0A932HVJ3"/>
<sequence length="113" mass="12425">MVVERLISAMQSRRYELKHYTFLRDQGYRIQFVKDESGAAGGLMLSLLEPPAAARLGVVYEVRESGEGLRISARVVAEEASSAPDGKARELINAENHRIQEILAGLKAAIEGK</sequence>
<reference evidence="1" key="1">
    <citation type="submission" date="2020-07" db="EMBL/GenBank/DDBJ databases">
        <title>Huge and variable diversity of episymbiotic CPR bacteria and DPANN archaea in groundwater ecosystems.</title>
        <authorList>
            <person name="He C.Y."/>
            <person name="Keren R."/>
            <person name="Whittaker M."/>
            <person name="Farag I.F."/>
            <person name="Doudna J."/>
            <person name="Cate J.H.D."/>
            <person name="Banfield J.F."/>
        </authorList>
    </citation>
    <scope>NUCLEOTIDE SEQUENCE</scope>
    <source>
        <strain evidence="1">NC_groundwater_763_Ag_S-0.2um_68_21</strain>
    </source>
</reference>
<name>A0A932HVJ3_UNCTE</name>